<dbReference type="PANTHER" id="PTHR11728:SF1">
    <property type="entry name" value="GLYCEROL-3-PHOSPHATE DEHYDROGENASE [NAD(+)] 2, CHLOROPLASTIC"/>
    <property type="match status" value="1"/>
</dbReference>
<feature type="non-terminal residue" evidence="2">
    <location>
        <position position="151"/>
    </location>
</feature>
<evidence type="ECO:0000259" key="1">
    <source>
        <dbReference type="Pfam" id="PF01210"/>
    </source>
</evidence>
<dbReference type="InterPro" id="IPR006168">
    <property type="entry name" value="G3P_DH_NAD-dep"/>
</dbReference>
<gene>
    <name evidence="2" type="ORF">MNBD_ALPHA05-635</name>
</gene>
<dbReference type="Gene3D" id="3.40.50.720">
    <property type="entry name" value="NAD(P)-binding Rossmann-like Domain"/>
    <property type="match status" value="1"/>
</dbReference>
<feature type="domain" description="Glycerol-3-phosphate dehydrogenase NAD-dependent N-terminal" evidence="1">
    <location>
        <begin position="9"/>
        <end position="150"/>
    </location>
</feature>
<dbReference type="PRINTS" id="PR00077">
    <property type="entry name" value="GPDHDRGNASE"/>
</dbReference>
<dbReference type="GO" id="GO:0046168">
    <property type="term" value="P:glycerol-3-phosphate catabolic process"/>
    <property type="evidence" value="ECO:0007669"/>
    <property type="project" value="InterPro"/>
</dbReference>
<evidence type="ECO:0000313" key="2">
    <source>
        <dbReference type="EMBL" id="VAV89226.1"/>
    </source>
</evidence>
<dbReference type="GO" id="GO:0051287">
    <property type="term" value="F:NAD binding"/>
    <property type="evidence" value="ECO:0007669"/>
    <property type="project" value="InterPro"/>
</dbReference>
<dbReference type="AlphaFoldDB" id="A0A3B0RKC4"/>
<reference evidence="2" key="1">
    <citation type="submission" date="2018-06" db="EMBL/GenBank/DDBJ databases">
        <authorList>
            <person name="Zhirakovskaya E."/>
        </authorList>
    </citation>
    <scope>NUCLEOTIDE SEQUENCE</scope>
</reference>
<protein>
    <submittedName>
        <fullName evidence="2">Glycerol-3-phosphate dehydrogenase [NAD(P)+]</fullName>
        <ecNumber evidence="2">1.1.1.94</ecNumber>
    </submittedName>
</protein>
<dbReference type="InterPro" id="IPR036291">
    <property type="entry name" value="NAD(P)-bd_dom_sf"/>
</dbReference>
<dbReference type="PANTHER" id="PTHR11728">
    <property type="entry name" value="GLYCEROL-3-PHOSPHATE DEHYDROGENASE"/>
    <property type="match status" value="1"/>
</dbReference>
<keyword evidence="2" id="KW-0560">Oxidoreductase</keyword>
<dbReference type="InterPro" id="IPR011128">
    <property type="entry name" value="G3P_DH_NAD-dep_N"/>
</dbReference>
<dbReference type="EMBL" id="UOEH01000003">
    <property type="protein sequence ID" value="VAV89226.1"/>
    <property type="molecule type" value="Genomic_DNA"/>
</dbReference>
<proteinExistence type="predicted"/>
<dbReference type="GO" id="GO:0005829">
    <property type="term" value="C:cytosol"/>
    <property type="evidence" value="ECO:0007669"/>
    <property type="project" value="TreeGrafter"/>
</dbReference>
<accession>A0A3B0RKC4</accession>
<sequence length="151" mass="15488">MEKAQPFSSIAVIGGGAWGTALANLCAHNGIDTVLWAREASVAEAIAGDHENTEFLAGVPLSPKLSATSDLAKAGKREAFIFAVPVQFSRPVLADLATHAANDAPIALCAKGVERGAGLLMTDILSQVWPGARPAVLSGPSFARDVAMGLP</sequence>
<dbReference type="SUPFAM" id="SSF51735">
    <property type="entry name" value="NAD(P)-binding Rossmann-fold domains"/>
    <property type="match status" value="1"/>
</dbReference>
<dbReference type="EC" id="1.1.1.94" evidence="2"/>
<name>A0A3B0RKC4_9ZZZZ</name>
<dbReference type="GO" id="GO:0047952">
    <property type="term" value="F:glycerol-3-phosphate dehydrogenase [NAD(P)+] activity"/>
    <property type="evidence" value="ECO:0007669"/>
    <property type="project" value="UniProtKB-EC"/>
</dbReference>
<organism evidence="2">
    <name type="scientific">hydrothermal vent metagenome</name>
    <dbReference type="NCBI Taxonomy" id="652676"/>
    <lineage>
        <taxon>unclassified sequences</taxon>
        <taxon>metagenomes</taxon>
        <taxon>ecological metagenomes</taxon>
    </lineage>
</organism>
<dbReference type="Pfam" id="PF01210">
    <property type="entry name" value="NAD_Gly3P_dh_N"/>
    <property type="match status" value="1"/>
</dbReference>